<feature type="compositionally biased region" description="Polar residues" evidence="1">
    <location>
        <begin position="13"/>
        <end position="29"/>
    </location>
</feature>
<keyword evidence="2" id="KW-0812">Transmembrane</keyword>
<dbReference type="SUPFAM" id="SSF46565">
    <property type="entry name" value="Chaperone J-domain"/>
    <property type="match status" value="1"/>
</dbReference>
<protein>
    <recommendedName>
        <fullName evidence="3">J domain-containing protein</fullName>
    </recommendedName>
</protein>
<keyword evidence="2" id="KW-1133">Transmembrane helix</keyword>
<accession>A0A8K0H593</accession>
<dbReference type="EMBL" id="VOIH02000005">
    <property type="protein sequence ID" value="KAF3446101.1"/>
    <property type="molecule type" value="Genomic_DNA"/>
</dbReference>
<dbReference type="Pfam" id="PF00226">
    <property type="entry name" value="DnaJ"/>
    <property type="match status" value="1"/>
</dbReference>
<proteinExistence type="predicted"/>
<dbReference type="Proteomes" id="UP000796880">
    <property type="component" value="Unassembled WGS sequence"/>
</dbReference>
<dbReference type="InterPro" id="IPR036869">
    <property type="entry name" value="J_dom_sf"/>
</dbReference>
<dbReference type="PROSITE" id="PS50076">
    <property type="entry name" value="DNAJ_2"/>
    <property type="match status" value="1"/>
</dbReference>
<feature type="region of interest" description="Disordered" evidence="1">
    <location>
        <begin position="1"/>
        <end position="29"/>
    </location>
</feature>
<dbReference type="OrthoDB" id="2013770at2759"/>
<sequence length="219" mass="24271">MATSSSPTTTPSIAQKSCPLSTPRNLSNCNISFGSKPRRFRIIRNSTGDASPVETTPTEDAVDSETSIEASSGPPSLISTLNVERALRGIPITDVDHYGTLGIPRGSSNDQVTVAYRKKIEQVRNEGLDEEELTSKLQLLKESYTILSTVEERRLYDWSLARSEKSDRYVWPYEVEKAKPPLEPPPPQEPEDVGPTRVVGYVLLGWFIFSFALSIALNR</sequence>
<name>A0A8K0H593_9ROSA</name>
<feature type="domain" description="J" evidence="3">
    <location>
        <begin position="96"/>
        <end position="160"/>
    </location>
</feature>
<evidence type="ECO:0000256" key="1">
    <source>
        <dbReference type="SAM" id="MobiDB-lite"/>
    </source>
</evidence>
<feature type="region of interest" description="Disordered" evidence="1">
    <location>
        <begin position="44"/>
        <end position="75"/>
    </location>
</feature>
<dbReference type="PANTHER" id="PTHR47726">
    <property type="entry name" value="NAD(P)H-QUINONE OXIDOREDUCTASE SUBUNIT U, CHLOROPLASTIC"/>
    <property type="match status" value="1"/>
</dbReference>
<evidence type="ECO:0000256" key="2">
    <source>
        <dbReference type="SAM" id="Phobius"/>
    </source>
</evidence>
<dbReference type="FunFam" id="1.10.287.110:FF:000080">
    <property type="entry name" value="NAD(P)H-quinone oxidoreductase subunit U chloroplastic"/>
    <property type="match status" value="1"/>
</dbReference>
<dbReference type="InterPro" id="IPR044199">
    <property type="entry name" value="NdhU_chloroplastic"/>
</dbReference>
<keyword evidence="5" id="KW-1185">Reference proteome</keyword>
<dbReference type="InterPro" id="IPR001623">
    <property type="entry name" value="DnaJ_domain"/>
</dbReference>
<evidence type="ECO:0000313" key="4">
    <source>
        <dbReference type="EMBL" id="KAF3446101.1"/>
    </source>
</evidence>
<organism evidence="4 5">
    <name type="scientific">Rhamnella rubrinervis</name>
    <dbReference type="NCBI Taxonomy" id="2594499"/>
    <lineage>
        <taxon>Eukaryota</taxon>
        <taxon>Viridiplantae</taxon>
        <taxon>Streptophyta</taxon>
        <taxon>Embryophyta</taxon>
        <taxon>Tracheophyta</taxon>
        <taxon>Spermatophyta</taxon>
        <taxon>Magnoliopsida</taxon>
        <taxon>eudicotyledons</taxon>
        <taxon>Gunneridae</taxon>
        <taxon>Pentapetalae</taxon>
        <taxon>rosids</taxon>
        <taxon>fabids</taxon>
        <taxon>Rosales</taxon>
        <taxon>Rhamnaceae</taxon>
        <taxon>rhamnoid group</taxon>
        <taxon>Rhamneae</taxon>
        <taxon>Rhamnella</taxon>
    </lineage>
</organism>
<feature type="transmembrane region" description="Helical" evidence="2">
    <location>
        <begin position="198"/>
        <end position="217"/>
    </location>
</feature>
<gene>
    <name evidence="4" type="ORF">FNV43_RR11280</name>
</gene>
<dbReference type="PANTHER" id="PTHR47726:SF1">
    <property type="entry name" value="NAD(P)H-QUINONE OXIDOREDUCTASE SUBUNIT U, CHLOROPLASTIC"/>
    <property type="match status" value="1"/>
</dbReference>
<evidence type="ECO:0000259" key="3">
    <source>
        <dbReference type="PROSITE" id="PS50076"/>
    </source>
</evidence>
<dbReference type="GO" id="GO:0010598">
    <property type="term" value="C:NAD(P)H dehydrogenase complex (plastoquinone)"/>
    <property type="evidence" value="ECO:0007669"/>
    <property type="project" value="InterPro"/>
</dbReference>
<feature type="compositionally biased region" description="Low complexity" evidence="1">
    <location>
        <begin position="1"/>
        <end position="12"/>
    </location>
</feature>
<keyword evidence="2" id="KW-0472">Membrane</keyword>
<reference evidence="4" key="1">
    <citation type="submission" date="2020-03" db="EMBL/GenBank/DDBJ databases">
        <title>A high-quality chromosome-level genome assembly of a woody plant with both climbing and erect habits, Rhamnella rubrinervis.</title>
        <authorList>
            <person name="Lu Z."/>
            <person name="Yang Y."/>
            <person name="Zhu X."/>
            <person name="Sun Y."/>
        </authorList>
    </citation>
    <scope>NUCLEOTIDE SEQUENCE</scope>
    <source>
        <strain evidence="4">BYM</strain>
        <tissue evidence="4">Leaf</tissue>
    </source>
</reference>
<comment type="caution">
    <text evidence="4">The sequence shown here is derived from an EMBL/GenBank/DDBJ whole genome shotgun (WGS) entry which is preliminary data.</text>
</comment>
<dbReference type="Gene3D" id="1.10.287.110">
    <property type="entry name" value="DnaJ domain"/>
    <property type="match status" value="1"/>
</dbReference>
<dbReference type="CDD" id="cd06257">
    <property type="entry name" value="DnaJ"/>
    <property type="match status" value="1"/>
</dbReference>
<dbReference type="AlphaFoldDB" id="A0A8K0H593"/>
<evidence type="ECO:0000313" key="5">
    <source>
        <dbReference type="Proteomes" id="UP000796880"/>
    </source>
</evidence>
<dbReference type="GO" id="GO:0009535">
    <property type="term" value="C:chloroplast thylakoid membrane"/>
    <property type="evidence" value="ECO:0007669"/>
    <property type="project" value="InterPro"/>
</dbReference>